<reference evidence="1 2" key="1">
    <citation type="journal article" date="2010" name="J. Bacteriol.">
        <title>Genome sequence of the milbemycin-producing bacterium Streptomyces bingchenggensis.</title>
        <authorList>
            <person name="Wang X.J."/>
            <person name="Yan Y.J."/>
            <person name="Zhang B."/>
            <person name="An J."/>
            <person name="Wang J.J."/>
            <person name="Tian J."/>
            <person name="Jiang L."/>
            <person name="Chen Y.H."/>
            <person name="Huang S.X."/>
            <person name="Yin M."/>
            <person name="Zhang J."/>
            <person name="Gao A.L."/>
            <person name="Liu C.X."/>
            <person name="Zhu Z.X."/>
            <person name="Xiang W.S."/>
        </authorList>
    </citation>
    <scope>NUCLEOTIDE SEQUENCE [LARGE SCALE GENOMIC DNA]</scope>
    <source>
        <strain evidence="1 2">BCW-1</strain>
    </source>
</reference>
<sequence>MAELGVITASTPRAYISRAHMSRGDSEVPQP</sequence>
<dbReference type="HOGENOM" id="CLU_3398693_0_0_11"/>
<evidence type="ECO:0000313" key="1">
    <source>
        <dbReference type="EMBL" id="ADI12552.1"/>
    </source>
</evidence>
<dbReference type="KEGG" id="sbh:SBI_09434"/>
<dbReference type="AlphaFoldDB" id="D7C7K4"/>
<gene>
    <name evidence="1" type="ordered locus">SBI_09434</name>
</gene>
<evidence type="ECO:0000313" key="2">
    <source>
        <dbReference type="Proteomes" id="UP000000377"/>
    </source>
</evidence>
<organism evidence="1 2">
    <name type="scientific">Streptomyces bingchenggensis (strain BCW-1)</name>
    <dbReference type="NCBI Taxonomy" id="749414"/>
    <lineage>
        <taxon>Bacteria</taxon>
        <taxon>Bacillati</taxon>
        <taxon>Actinomycetota</taxon>
        <taxon>Actinomycetes</taxon>
        <taxon>Kitasatosporales</taxon>
        <taxon>Streptomycetaceae</taxon>
        <taxon>Streptomyces</taxon>
    </lineage>
</organism>
<protein>
    <submittedName>
        <fullName evidence="1">Uncharacterized protein</fullName>
    </submittedName>
</protein>
<dbReference type="EMBL" id="CP002047">
    <property type="protein sequence ID" value="ADI12552.1"/>
    <property type="molecule type" value="Genomic_DNA"/>
</dbReference>
<keyword evidence="2" id="KW-1185">Reference proteome</keyword>
<name>D7C7K4_STRBB</name>
<dbReference type="Proteomes" id="UP000000377">
    <property type="component" value="Chromosome"/>
</dbReference>
<accession>D7C7K4</accession>
<proteinExistence type="predicted"/>